<feature type="region of interest" description="Disordered" evidence="10">
    <location>
        <begin position="1"/>
        <end position="26"/>
    </location>
</feature>
<dbReference type="PANTHER" id="PTHR15459:SF3">
    <property type="entry name" value="POLYAMINE-MODULATED FACTOR 1"/>
    <property type="match status" value="1"/>
</dbReference>
<feature type="compositionally biased region" description="Low complexity" evidence="10">
    <location>
        <begin position="1"/>
        <end position="12"/>
    </location>
</feature>
<dbReference type="PANTHER" id="PTHR15459">
    <property type="entry name" value="POLYAMINE-MODULATED FACTOR 1"/>
    <property type="match status" value="1"/>
</dbReference>
<dbReference type="GO" id="GO:0005634">
    <property type="term" value="C:nucleus"/>
    <property type="evidence" value="ECO:0007669"/>
    <property type="project" value="UniProtKB-SubCell"/>
</dbReference>
<evidence type="ECO:0000256" key="4">
    <source>
        <dbReference type="ARBA" id="ARBA00022618"/>
    </source>
</evidence>
<keyword evidence="5" id="KW-0498">Mitosis</keyword>
<reference evidence="11" key="1">
    <citation type="journal article" date="2021" name="Nat. Commun.">
        <title>Genetic determinants of endophytism in the Arabidopsis root mycobiome.</title>
        <authorList>
            <person name="Mesny F."/>
            <person name="Miyauchi S."/>
            <person name="Thiergart T."/>
            <person name="Pickel B."/>
            <person name="Atanasova L."/>
            <person name="Karlsson M."/>
            <person name="Huettel B."/>
            <person name="Barry K.W."/>
            <person name="Haridas S."/>
            <person name="Chen C."/>
            <person name="Bauer D."/>
            <person name="Andreopoulos W."/>
            <person name="Pangilinan J."/>
            <person name="LaButti K."/>
            <person name="Riley R."/>
            <person name="Lipzen A."/>
            <person name="Clum A."/>
            <person name="Drula E."/>
            <person name="Henrissat B."/>
            <person name="Kohler A."/>
            <person name="Grigoriev I.V."/>
            <person name="Martin F.M."/>
            <person name="Hacquard S."/>
        </authorList>
    </citation>
    <scope>NUCLEOTIDE SEQUENCE</scope>
    <source>
        <strain evidence="11">MPI-CAGE-CH-0243</strain>
    </source>
</reference>
<evidence type="ECO:0000256" key="6">
    <source>
        <dbReference type="ARBA" id="ARBA00022838"/>
    </source>
</evidence>
<dbReference type="GO" id="GO:0051301">
    <property type="term" value="P:cell division"/>
    <property type="evidence" value="ECO:0007669"/>
    <property type="project" value="UniProtKB-KW"/>
</dbReference>
<keyword evidence="9" id="KW-0137">Centromere</keyword>
<keyword evidence="6" id="KW-0995">Kinetochore</keyword>
<evidence type="ECO:0000256" key="1">
    <source>
        <dbReference type="ARBA" id="ARBA00004123"/>
    </source>
</evidence>
<dbReference type="AlphaFoldDB" id="A0A9P9INE8"/>
<keyword evidence="7" id="KW-0539">Nucleus</keyword>
<proteinExistence type="predicted"/>
<evidence type="ECO:0000313" key="12">
    <source>
        <dbReference type="Proteomes" id="UP000700596"/>
    </source>
</evidence>
<comment type="caution">
    <text evidence="11">The sequence shown here is derived from an EMBL/GenBank/DDBJ whole genome shotgun (WGS) entry which is preliminary data.</text>
</comment>
<dbReference type="Proteomes" id="UP000700596">
    <property type="component" value="Unassembled WGS sequence"/>
</dbReference>
<evidence type="ECO:0000256" key="3">
    <source>
        <dbReference type="ARBA" id="ARBA00022454"/>
    </source>
</evidence>
<evidence type="ECO:0000256" key="5">
    <source>
        <dbReference type="ARBA" id="ARBA00022776"/>
    </source>
</evidence>
<accession>A0A9P9INE8</accession>
<sequence>MPSATEPTSRSPSPTPAPPVAEAPGPRAQGLIRVYDQAIKATLDKCSSQGFASCFPTLESYNPDVLEDLRKQIVDQLDRAWRANFEDIMTRRNVVKSINALEQCIDDAKLRKARAEAASNGGPVEVPTQPHTLSPAEIYLAHLMPFLEQQATTMNTQLLATQQSNTELLSTVSAQRSEIESLVRGLENVIQDLEVSAQMMAQDNVQNLGTEIKDIELEMKK</sequence>
<evidence type="ECO:0000256" key="2">
    <source>
        <dbReference type="ARBA" id="ARBA00004629"/>
    </source>
</evidence>
<evidence type="ECO:0000256" key="8">
    <source>
        <dbReference type="ARBA" id="ARBA00023306"/>
    </source>
</evidence>
<keyword evidence="8" id="KW-0131">Cell cycle</keyword>
<dbReference type="GO" id="GO:0007059">
    <property type="term" value="P:chromosome segregation"/>
    <property type="evidence" value="ECO:0007669"/>
    <property type="project" value="TreeGrafter"/>
</dbReference>
<dbReference type="GO" id="GO:0000444">
    <property type="term" value="C:MIS12/MIND type complex"/>
    <property type="evidence" value="ECO:0007669"/>
    <property type="project" value="InterPro"/>
</dbReference>
<keyword evidence="12" id="KW-1185">Reference proteome</keyword>
<name>A0A9P9INE8_9PLEO</name>
<keyword evidence="3" id="KW-0158">Chromosome</keyword>
<dbReference type="EMBL" id="JAGMWT010000006">
    <property type="protein sequence ID" value="KAH7127007.1"/>
    <property type="molecule type" value="Genomic_DNA"/>
</dbReference>
<dbReference type="Pfam" id="PF03980">
    <property type="entry name" value="Nnf1"/>
    <property type="match status" value="1"/>
</dbReference>
<evidence type="ECO:0000313" key="11">
    <source>
        <dbReference type="EMBL" id="KAH7127007.1"/>
    </source>
</evidence>
<evidence type="ECO:0000256" key="10">
    <source>
        <dbReference type="SAM" id="MobiDB-lite"/>
    </source>
</evidence>
<gene>
    <name evidence="11" type="ORF">B0J11DRAFT_291588</name>
</gene>
<comment type="subcellular location">
    <subcellularLocation>
        <location evidence="2">Chromosome</location>
        <location evidence="2">Centromere</location>
        <location evidence="2">Kinetochore</location>
    </subcellularLocation>
    <subcellularLocation>
        <location evidence="1">Nucleus</location>
    </subcellularLocation>
</comment>
<organism evidence="11 12">
    <name type="scientific">Dendryphion nanum</name>
    <dbReference type="NCBI Taxonomy" id="256645"/>
    <lineage>
        <taxon>Eukaryota</taxon>
        <taxon>Fungi</taxon>
        <taxon>Dikarya</taxon>
        <taxon>Ascomycota</taxon>
        <taxon>Pezizomycotina</taxon>
        <taxon>Dothideomycetes</taxon>
        <taxon>Pleosporomycetidae</taxon>
        <taxon>Pleosporales</taxon>
        <taxon>Torulaceae</taxon>
        <taxon>Dendryphion</taxon>
    </lineage>
</organism>
<protein>
    <submittedName>
        <fullName evidence="11">Nnf1-domain-containing protein</fullName>
    </submittedName>
</protein>
<dbReference type="OrthoDB" id="18453at2759"/>
<evidence type="ECO:0000256" key="7">
    <source>
        <dbReference type="ARBA" id="ARBA00023242"/>
    </source>
</evidence>
<evidence type="ECO:0000256" key="9">
    <source>
        <dbReference type="ARBA" id="ARBA00023328"/>
    </source>
</evidence>
<keyword evidence="4" id="KW-0132">Cell division</keyword>
<dbReference type="InterPro" id="IPR007128">
    <property type="entry name" value="PMF1/Nnf1"/>
</dbReference>